<keyword evidence="2" id="KW-1185">Reference proteome</keyword>
<evidence type="ECO:0000313" key="1">
    <source>
        <dbReference type="EMBL" id="KAH7974304.1"/>
    </source>
</evidence>
<dbReference type="EMBL" id="CM023479">
    <property type="protein sequence ID" value="KAH7974304.1"/>
    <property type="molecule type" value="Genomic_DNA"/>
</dbReference>
<comment type="caution">
    <text evidence="1">The sequence shown here is derived from an EMBL/GenBank/DDBJ whole genome shotgun (WGS) entry which is preliminary data.</text>
</comment>
<organism evidence="1 2">
    <name type="scientific">Dermacentor silvarum</name>
    <name type="common">Tick</name>
    <dbReference type="NCBI Taxonomy" id="543639"/>
    <lineage>
        <taxon>Eukaryota</taxon>
        <taxon>Metazoa</taxon>
        <taxon>Ecdysozoa</taxon>
        <taxon>Arthropoda</taxon>
        <taxon>Chelicerata</taxon>
        <taxon>Arachnida</taxon>
        <taxon>Acari</taxon>
        <taxon>Parasitiformes</taxon>
        <taxon>Ixodida</taxon>
        <taxon>Ixodoidea</taxon>
        <taxon>Ixodidae</taxon>
        <taxon>Rhipicephalinae</taxon>
        <taxon>Dermacentor</taxon>
    </lineage>
</organism>
<name>A0ACB8DQ21_DERSI</name>
<reference evidence="1" key="1">
    <citation type="submission" date="2020-05" db="EMBL/GenBank/DDBJ databases">
        <title>Large-scale comparative analyses of tick genomes elucidate their genetic diversity and vector capacities.</title>
        <authorList>
            <person name="Jia N."/>
            <person name="Wang J."/>
            <person name="Shi W."/>
            <person name="Du L."/>
            <person name="Sun Y."/>
            <person name="Zhan W."/>
            <person name="Jiang J."/>
            <person name="Wang Q."/>
            <person name="Zhang B."/>
            <person name="Ji P."/>
            <person name="Sakyi L.B."/>
            <person name="Cui X."/>
            <person name="Yuan T."/>
            <person name="Jiang B."/>
            <person name="Yang W."/>
            <person name="Lam T.T.-Y."/>
            <person name="Chang Q."/>
            <person name="Ding S."/>
            <person name="Wang X."/>
            <person name="Zhu J."/>
            <person name="Ruan X."/>
            <person name="Zhao L."/>
            <person name="Wei J."/>
            <person name="Que T."/>
            <person name="Du C."/>
            <person name="Cheng J."/>
            <person name="Dai P."/>
            <person name="Han X."/>
            <person name="Huang E."/>
            <person name="Gao Y."/>
            <person name="Liu J."/>
            <person name="Shao H."/>
            <person name="Ye R."/>
            <person name="Li L."/>
            <person name="Wei W."/>
            <person name="Wang X."/>
            <person name="Wang C."/>
            <person name="Yang T."/>
            <person name="Huo Q."/>
            <person name="Li W."/>
            <person name="Guo W."/>
            <person name="Chen H."/>
            <person name="Zhou L."/>
            <person name="Ni X."/>
            <person name="Tian J."/>
            <person name="Zhou Y."/>
            <person name="Sheng Y."/>
            <person name="Liu T."/>
            <person name="Pan Y."/>
            <person name="Xia L."/>
            <person name="Li J."/>
            <person name="Zhao F."/>
            <person name="Cao W."/>
        </authorList>
    </citation>
    <scope>NUCLEOTIDE SEQUENCE</scope>
    <source>
        <strain evidence="1">Dsil-2018</strain>
    </source>
</reference>
<evidence type="ECO:0000313" key="2">
    <source>
        <dbReference type="Proteomes" id="UP000821865"/>
    </source>
</evidence>
<dbReference type="Proteomes" id="UP000821865">
    <property type="component" value="Chromosome 10"/>
</dbReference>
<proteinExistence type="predicted"/>
<protein>
    <submittedName>
        <fullName evidence="1">Uncharacterized protein</fullName>
    </submittedName>
</protein>
<gene>
    <name evidence="1" type="ORF">HPB49_013858</name>
</gene>
<sequence length="488" mass="53752">MELEGQHNYNKDCWLQFQEEANMLPMQTSLPASTDCGEGSADGQVNRMTTQHTSSALAPEPAATPMSSTAQTHQVARAIVQATGGAPTCKGDDFITRLRPGSNIIIVSTPPEGTAATLMKIMSLTFHGRSHPVKVYLSTPEDLLKGVIHAIDVGTSEEELMANLRVRTHGVRIVRARMLCQSQTALLHFEGPQVPRFVYFFGGEMPCRDYKPTRQFCPICRTTGHPPDVCPNPTVRACNTCNHPNPEAGHTCVPKCALCGGAHLMAAKDCNNKLKRIPPPRGKPASTTAPKTQRHPRPRWVSSKREDSDYSESSMNYRSRSGPSPRSRSRSCSRPRPHFRSPRRRSQSTPKQQQQGAPIIAAPKDKGSRQNQRKTNEDQPKRTNTKEQEAIIDLQTNADAIQTQMQAFMDATCAQLEQITQTALQRTQAAIKHTEAAVDSKLKGQLHSIKLRKTLRQNLCKVTPAAGHNQPQNPSPMITSLTTTPNNA</sequence>
<accession>A0ACB8DQ21</accession>